<dbReference type="PANTHER" id="PTHR24422">
    <property type="entry name" value="CHEMOTAXIS PROTEIN METHYLTRANSFERASE"/>
    <property type="match status" value="1"/>
</dbReference>
<feature type="domain" description="PAC" evidence="2">
    <location>
        <begin position="278"/>
        <end position="331"/>
    </location>
</feature>
<dbReference type="InterPro" id="IPR000700">
    <property type="entry name" value="PAS-assoc_C"/>
</dbReference>
<sequence>MAEKVILENFALPGVLINEKYEIIHFMGKTDKYLETPVGKASFNILSMAREGLRFKLGTALHNAVRQKRTIEYEALRIKYNGGVRIIDLTVRPLVELTSVTGYMLVMFDDKKISEKSSGKKPAKAETDPFIVSLERELESTREHLQITIEELETSNEELRSTNEELQSVNEELQSTNEELETSKEELQSTNEELITVNTELQNKVDELSQMNNDINNLLSSTEIGTIFLDTRLNIKRYTPATTRIFNLIQTDLNRPISDITAKIRYDQLEKDSKKVLDTLSMKEVEVKDLENNWYSMRIAPYRTLENVIDGIVITFVDITRIKRTEEALRVSERY</sequence>
<dbReference type="Pfam" id="PF13596">
    <property type="entry name" value="PAS_10"/>
    <property type="match status" value="1"/>
</dbReference>
<evidence type="ECO:0000313" key="4">
    <source>
        <dbReference type="Proteomes" id="UP000288096"/>
    </source>
</evidence>
<dbReference type="RefSeq" id="WP_166404964.1">
    <property type="nucleotide sequence ID" value="NZ_BEXT01000001.1"/>
</dbReference>
<accession>A0A401FUD5</accession>
<evidence type="ECO:0000313" key="3">
    <source>
        <dbReference type="EMBL" id="GBC60579.1"/>
    </source>
</evidence>
<reference evidence="4" key="2">
    <citation type="submission" date="2019-01" db="EMBL/GenBank/DDBJ databases">
        <title>Genome sequence of Desulfonema ishimotonii strain Tokyo 01.</title>
        <authorList>
            <person name="Fukui M."/>
        </authorList>
    </citation>
    <scope>NUCLEOTIDE SEQUENCE [LARGE SCALE GENOMIC DNA]</scope>
    <source>
        <strain evidence="4">Tokyo 01</strain>
    </source>
</reference>
<protein>
    <submittedName>
        <fullName evidence="3">Chemotaxis protein CheR</fullName>
    </submittedName>
</protein>
<gene>
    <name evidence="3" type="ORF">DENIS_1536</name>
</gene>
<name>A0A401FUD5_9BACT</name>
<dbReference type="EMBL" id="BEXT01000001">
    <property type="protein sequence ID" value="GBC60579.1"/>
    <property type="molecule type" value="Genomic_DNA"/>
</dbReference>
<dbReference type="InterPro" id="IPR050903">
    <property type="entry name" value="Bact_Chemotaxis_MeTrfase"/>
</dbReference>
<dbReference type="InterPro" id="IPR035965">
    <property type="entry name" value="PAS-like_dom_sf"/>
</dbReference>
<evidence type="ECO:0000256" key="1">
    <source>
        <dbReference type="SAM" id="Coils"/>
    </source>
</evidence>
<evidence type="ECO:0000259" key="2">
    <source>
        <dbReference type="PROSITE" id="PS50113"/>
    </source>
</evidence>
<reference evidence="4" key="1">
    <citation type="submission" date="2017-11" db="EMBL/GenBank/DDBJ databases">
        <authorList>
            <person name="Watanabe M."/>
            <person name="Kojima H."/>
        </authorList>
    </citation>
    <scope>NUCLEOTIDE SEQUENCE [LARGE SCALE GENOMIC DNA]</scope>
    <source>
        <strain evidence="4">Tokyo 01</strain>
    </source>
</reference>
<keyword evidence="4" id="KW-1185">Reference proteome</keyword>
<dbReference type="SUPFAM" id="SSF55785">
    <property type="entry name" value="PYP-like sensor domain (PAS domain)"/>
    <property type="match status" value="1"/>
</dbReference>
<dbReference type="Gene3D" id="3.30.450.20">
    <property type="entry name" value="PAS domain"/>
    <property type="match status" value="1"/>
</dbReference>
<proteinExistence type="predicted"/>
<dbReference type="PROSITE" id="PS50113">
    <property type="entry name" value="PAC"/>
    <property type="match status" value="1"/>
</dbReference>
<dbReference type="PANTHER" id="PTHR24422:SF27">
    <property type="entry name" value="PROTEIN-GLUTAMATE O-METHYLTRANSFERASE"/>
    <property type="match status" value="1"/>
</dbReference>
<comment type="caution">
    <text evidence="3">The sequence shown here is derived from an EMBL/GenBank/DDBJ whole genome shotgun (WGS) entry which is preliminary data.</text>
</comment>
<dbReference type="Proteomes" id="UP000288096">
    <property type="component" value="Unassembled WGS sequence"/>
</dbReference>
<dbReference type="AlphaFoldDB" id="A0A401FUD5"/>
<feature type="coiled-coil region" evidence="1">
    <location>
        <begin position="131"/>
        <end position="221"/>
    </location>
</feature>
<organism evidence="3 4">
    <name type="scientific">Desulfonema ishimotonii</name>
    <dbReference type="NCBI Taxonomy" id="45657"/>
    <lineage>
        <taxon>Bacteria</taxon>
        <taxon>Pseudomonadati</taxon>
        <taxon>Thermodesulfobacteriota</taxon>
        <taxon>Desulfobacteria</taxon>
        <taxon>Desulfobacterales</taxon>
        <taxon>Desulfococcaceae</taxon>
        <taxon>Desulfonema</taxon>
    </lineage>
</organism>
<keyword evidence="1" id="KW-0175">Coiled coil</keyword>